<sequence>MQLLCLVTVVAAAASVADGSAWTADGKVHDLSSGSFEKAVRSNQLSFVEFFAPWCGHCKKLVPEWERTAELSADLGVLVAKVDAIAEKSLAQEQEVQSFPTLKLYRGSPKVSKNYNGARTADKMAEWVKVWHDAQLVERLGSAPTASSIKSWASAKPFAIVGFLSGSEAADASLRHVLEDLSFALNPQSPGGEVPVGEVVADEALVAELGGDSKLPCVVVIRDFDYEEKVLFYQPTGKGGWKGGYDSLLKWVKEKGVPALIPAKEDTQQFFLHDIDPKNGLVMYFGDEQVLRQGMHGLAVKFLKTEKRLKWVHASPNDFSENLAKSVSLTKTDFPEVVLWEFGETEDDDKVYRLSQQPAGAAGLTASALEDFVKSWQADELDAEKDPVQSVTSESFQEVVLDSNKDVLVEFYAPWCGQCKALAPEYKQLAAHYASDSGVTIVKMDSTKHKLDSVEVKSYPTLKLFLKGKKDAPVDLGFKAGRDKKSLVDFIEEHRAGGKGGSKKEEKEKKSKDKKSQKKEKVGKKEYEPWGYYCGCRPSYFLLCNAHTWFYAS</sequence>
<dbReference type="SUPFAM" id="SSF52833">
    <property type="entry name" value="Thioredoxin-like"/>
    <property type="match status" value="2"/>
</dbReference>
<dbReference type="PROSITE" id="PS00194">
    <property type="entry name" value="THIOREDOXIN_1"/>
    <property type="match status" value="1"/>
</dbReference>
<comment type="caution">
    <text evidence="5">The sequence shown here is derived from an EMBL/GenBank/DDBJ whole genome shotgun (WGS) entry which is preliminary data.</text>
</comment>
<dbReference type="PROSITE" id="PS51352">
    <property type="entry name" value="THIOREDOXIN_2"/>
    <property type="match status" value="2"/>
</dbReference>
<feature type="chain" id="PRO_5032445648" description="Thioredoxin domain-containing protein" evidence="3">
    <location>
        <begin position="20"/>
        <end position="553"/>
    </location>
</feature>
<proteinExistence type="inferred from homology"/>
<gene>
    <name evidence="5" type="ORF">PGLA1383_LOCUS42591</name>
</gene>
<reference evidence="5" key="1">
    <citation type="submission" date="2021-02" db="EMBL/GenBank/DDBJ databases">
        <authorList>
            <person name="Dougan E. K."/>
            <person name="Rhodes N."/>
            <person name="Thang M."/>
            <person name="Chan C."/>
        </authorList>
    </citation>
    <scope>NUCLEOTIDE SEQUENCE</scope>
</reference>
<dbReference type="OrthoDB" id="72053at2759"/>
<feature type="domain" description="Thioredoxin" evidence="4">
    <location>
        <begin position="10"/>
        <end position="133"/>
    </location>
</feature>
<dbReference type="InterPro" id="IPR036249">
    <property type="entry name" value="Thioredoxin-like_sf"/>
</dbReference>
<evidence type="ECO:0000256" key="3">
    <source>
        <dbReference type="SAM" id="SignalP"/>
    </source>
</evidence>
<organism evidence="5 6">
    <name type="scientific">Polarella glacialis</name>
    <name type="common">Dinoflagellate</name>
    <dbReference type="NCBI Taxonomy" id="89957"/>
    <lineage>
        <taxon>Eukaryota</taxon>
        <taxon>Sar</taxon>
        <taxon>Alveolata</taxon>
        <taxon>Dinophyceae</taxon>
        <taxon>Suessiales</taxon>
        <taxon>Suessiaceae</taxon>
        <taxon>Polarella</taxon>
    </lineage>
</organism>
<dbReference type="Pfam" id="PF00085">
    <property type="entry name" value="Thioredoxin"/>
    <property type="match status" value="2"/>
</dbReference>
<dbReference type="Gene3D" id="3.40.30.10">
    <property type="entry name" value="Glutaredoxin"/>
    <property type="match status" value="3"/>
</dbReference>
<dbReference type="CDD" id="cd02961">
    <property type="entry name" value="PDI_a_family"/>
    <property type="match status" value="1"/>
</dbReference>
<dbReference type="InterPro" id="IPR013766">
    <property type="entry name" value="Thioredoxin_domain"/>
</dbReference>
<feature type="region of interest" description="Disordered" evidence="2">
    <location>
        <begin position="495"/>
        <end position="524"/>
    </location>
</feature>
<dbReference type="AlphaFoldDB" id="A0A813GFB5"/>
<comment type="similarity">
    <text evidence="1">Belongs to the protein disulfide isomerase family.</text>
</comment>
<protein>
    <recommendedName>
        <fullName evidence="4">Thioredoxin domain-containing protein</fullName>
    </recommendedName>
</protein>
<evidence type="ECO:0000259" key="4">
    <source>
        <dbReference type="PROSITE" id="PS51352"/>
    </source>
</evidence>
<accession>A0A813GFB5</accession>
<dbReference type="PANTHER" id="PTHR18929">
    <property type="entry name" value="PROTEIN DISULFIDE ISOMERASE"/>
    <property type="match status" value="1"/>
</dbReference>
<evidence type="ECO:0000256" key="2">
    <source>
        <dbReference type="SAM" id="MobiDB-lite"/>
    </source>
</evidence>
<feature type="domain" description="Thioredoxin" evidence="4">
    <location>
        <begin position="363"/>
        <end position="496"/>
    </location>
</feature>
<dbReference type="GO" id="GO:0034976">
    <property type="term" value="P:response to endoplasmic reticulum stress"/>
    <property type="evidence" value="ECO:0007669"/>
    <property type="project" value="TreeGrafter"/>
</dbReference>
<dbReference type="InterPro" id="IPR017937">
    <property type="entry name" value="Thioredoxin_CS"/>
</dbReference>
<feature type="compositionally biased region" description="Basic and acidic residues" evidence="2">
    <location>
        <begin position="495"/>
        <end position="511"/>
    </location>
</feature>
<evidence type="ECO:0000256" key="1">
    <source>
        <dbReference type="ARBA" id="ARBA00006347"/>
    </source>
</evidence>
<evidence type="ECO:0000313" key="5">
    <source>
        <dbReference type="EMBL" id="CAE8625602.1"/>
    </source>
</evidence>
<keyword evidence="3" id="KW-0732">Signal</keyword>
<dbReference type="PRINTS" id="PR00421">
    <property type="entry name" value="THIOREDOXIN"/>
</dbReference>
<dbReference type="CDD" id="cd02995">
    <property type="entry name" value="PDI_a_PDI_a'_C"/>
    <property type="match status" value="1"/>
</dbReference>
<dbReference type="GO" id="GO:0005783">
    <property type="term" value="C:endoplasmic reticulum"/>
    <property type="evidence" value="ECO:0007669"/>
    <property type="project" value="TreeGrafter"/>
</dbReference>
<keyword evidence="6" id="KW-1185">Reference proteome</keyword>
<dbReference type="GO" id="GO:0003756">
    <property type="term" value="F:protein disulfide isomerase activity"/>
    <property type="evidence" value="ECO:0007669"/>
    <property type="project" value="TreeGrafter"/>
</dbReference>
<dbReference type="GO" id="GO:0006457">
    <property type="term" value="P:protein folding"/>
    <property type="evidence" value="ECO:0007669"/>
    <property type="project" value="TreeGrafter"/>
</dbReference>
<feature type="signal peptide" evidence="3">
    <location>
        <begin position="1"/>
        <end position="19"/>
    </location>
</feature>
<dbReference type="EMBL" id="CAJNNV010028732">
    <property type="protein sequence ID" value="CAE8625602.1"/>
    <property type="molecule type" value="Genomic_DNA"/>
</dbReference>
<dbReference type="Proteomes" id="UP000654075">
    <property type="component" value="Unassembled WGS sequence"/>
</dbReference>
<name>A0A813GFB5_POLGL</name>
<evidence type="ECO:0000313" key="6">
    <source>
        <dbReference type="Proteomes" id="UP000654075"/>
    </source>
</evidence>
<dbReference type="OMA" id="KKSFDPM"/>